<accession>A0A1I6Y861</accession>
<proteinExistence type="predicted"/>
<organism evidence="1 2">
    <name type="scientific">Lishizhenia tianjinensis</name>
    <dbReference type="NCBI Taxonomy" id="477690"/>
    <lineage>
        <taxon>Bacteria</taxon>
        <taxon>Pseudomonadati</taxon>
        <taxon>Bacteroidota</taxon>
        <taxon>Flavobacteriia</taxon>
        <taxon>Flavobacteriales</taxon>
        <taxon>Crocinitomicaceae</taxon>
        <taxon>Lishizhenia</taxon>
    </lineage>
</organism>
<sequence length="231" mass="26351">MILNNKMLEIIMLSIAISACSNEDTSKTKVDDTPNTAISKDITAPKTATANSSENKVEISSTFENKTFQDSIEMALLNEINICYDTLHPDERKKGMSLCSPENFAFYTYSDKISLENGFLLQVKAGVNDYPIRRLLFFIRENGRLVSMNNVQGYLVEKRHNPSGFDDLVVSLVDNLDGTYQRYDVLLQYQEGKYHLVEALADLYGPIETPEMKKNAKAFFEERIRKNKLMF</sequence>
<protein>
    <submittedName>
        <fullName evidence="1">Uncharacterized protein</fullName>
    </submittedName>
</protein>
<keyword evidence="2" id="KW-1185">Reference proteome</keyword>
<evidence type="ECO:0000313" key="1">
    <source>
        <dbReference type="EMBL" id="SFT46652.1"/>
    </source>
</evidence>
<dbReference type="AlphaFoldDB" id="A0A1I6Y861"/>
<dbReference type="Proteomes" id="UP000236454">
    <property type="component" value="Unassembled WGS sequence"/>
</dbReference>
<dbReference type="EMBL" id="FPAS01000001">
    <property type="protein sequence ID" value="SFT46652.1"/>
    <property type="molecule type" value="Genomic_DNA"/>
</dbReference>
<name>A0A1I6Y861_9FLAO</name>
<dbReference type="PROSITE" id="PS51257">
    <property type="entry name" value="PROKAR_LIPOPROTEIN"/>
    <property type="match status" value="1"/>
</dbReference>
<evidence type="ECO:0000313" key="2">
    <source>
        <dbReference type="Proteomes" id="UP000236454"/>
    </source>
</evidence>
<reference evidence="1 2" key="1">
    <citation type="submission" date="2016-10" db="EMBL/GenBank/DDBJ databases">
        <authorList>
            <person name="de Groot N.N."/>
        </authorList>
    </citation>
    <scope>NUCLEOTIDE SEQUENCE [LARGE SCALE GENOMIC DNA]</scope>
    <source>
        <strain evidence="1 2">CGMCC 1.7005</strain>
    </source>
</reference>
<gene>
    <name evidence="1" type="ORF">SAMN05216474_0717</name>
</gene>
<dbReference type="STRING" id="477690.SAMN05216474_0717"/>